<name>A0A251U5K8_HELAN</name>
<dbReference type="EMBL" id="CM007897">
    <property type="protein sequence ID" value="OTG18062.1"/>
    <property type="molecule type" value="Genomic_DNA"/>
</dbReference>
<gene>
    <name evidence="2" type="ORF">HannXRQ_Chr08g0219031</name>
    <name evidence="1" type="ORF">HanXRQr2_Chr08g0330831</name>
</gene>
<dbReference type="AlphaFoldDB" id="A0A251U5K8"/>
<evidence type="ECO:0000313" key="1">
    <source>
        <dbReference type="EMBL" id="KAF5794677.1"/>
    </source>
</evidence>
<dbReference type="InParanoid" id="A0A251U5K8"/>
<accession>A0A251U5K8</accession>
<organism evidence="2 3">
    <name type="scientific">Helianthus annuus</name>
    <name type="common">Common sunflower</name>
    <dbReference type="NCBI Taxonomy" id="4232"/>
    <lineage>
        <taxon>Eukaryota</taxon>
        <taxon>Viridiplantae</taxon>
        <taxon>Streptophyta</taxon>
        <taxon>Embryophyta</taxon>
        <taxon>Tracheophyta</taxon>
        <taxon>Spermatophyta</taxon>
        <taxon>Magnoliopsida</taxon>
        <taxon>eudicotyledons</taxon>
        <taxon>Gunneridae</taxon>
        <taxon>Pentapetalae</taxon>
        <taxon>asterids</taxon>
        <taxon>campanulids</taxon>
        <taxon>Asterales</taxon>
        <taxon>Asteraceae</taxon>
        <taxon>Asteroideae</taxon>
        <taxon>Heliantheae alliance</taxon>
        <taxon>Heliantheae</taxon>
        <taxon>Helianthus</taxon>
    </lineage>
</organism>
<evidence type="ECO:0000313" key="3">
    <source>
        <dbReference type="Proteomes" id="UP000215914"/>
    </source>
</evidence>
<reference evidence="2" key="2">
    <citation type="submission" date="2017-02" db="EMBL/GenBank/DDBJ databases">
        <title>Sunflower complete genome.</title>
        <authorList>
            <person name="Langlade N."/>
            <person name="Munos S."/>
        </authorList>
    </citation>
    <scope>NUCLEOTIDE SEQUENCE [LARGE SCALE GENOMIC DNA]</scope>
    <source>
        <tissue evidence="2">Leaves</tissue>
    </source>
</reference>
<proteinExistence type="predicted"/>
<dbReference type="EMBL" id="MNCJ02000323">
    <property type="protein sequence ID" value="KAF5794677.1"/>
    <property type="molecule type" value="Genomic_DNA"/>
</dbReference>
<dbReference type="Gramene" id="mRNA:HanXRQr2_Chr08g0330831">
    <property type="protein sequence ID" value="CDS:HanXRQr2_Chr08g0330831.1"/>
    <property type="gene ID" value="HanXRQr2_Chr08g0330831"/>
</dbReference>
<protein>
    <submittedName>
        <fullName evidence="2">Uncharacterized protein</fullName>
    </submittedName>
</protein>
<reference evidence="1 3" key="1">
    <citation type="journal article" date="2017" name="Nature">
        <title>The sunflower genome provides insights into oil metabolism, flowering and Asterid evolution.</title>
        <authorList>
            <person name="Badouin H."/>
            <person name="Gouzy J."/>
            <person name="Grassa C.J."/>
            <person name="Murat F."/>
            <person name="Staton S.E."/>
            <person name="Cottret L."/>
            <person name="Lelandais-Briere C."/>
            <person name="Owens G.L."/>
            <person name="Carrere S."/>
            <person name="Mayjonade B."/>
            <person name="Legrand L."/>
            <person name="Gill N."/>
            <person name="Kane N.C."/>
            <person name="Bowers J.E."/>
            <person name="Hubner S."/>
            <person name="Bellec A."/>
            <person name="Berard A."/>
            <person name="Berges H."/>
            <person name="Blanchet N."/>
            <person name="Boniface M.C."/>
            <person name="Brunel D."/>
            <person name="Catrice O."/>
            <person name="Chaidir N."/>
            <person name="Claudel C."/>
            <person name="Donnadieu C."/>
            <person name="Faraut T."/>
            <person name="Fievet G."/>
            <person name="Helmstetter N."/>
            <person name="King M."/>
            <person name="Knapp S.J."/>
            <person name="Lai Z."/>
            <person name="Le Paslier M.C."/>
            <person name="Lippi Y."/>
            <person name="Lorenzon L."/>
            <person name="Mandel J.R."/>
            <person name="Marage G."/>
            <person name="Marchand G."/>
            <person name="Marquand E."/>
            <person name="Bret-Mestries E."/>
            <person name="Morien E."/>
            <person name="Nambeesan S."/>
            <person name="Nguyen T."/>
            <person name="Pegot-Espagnet P."/>
            <person name="Pouilly N."/>
            <person name="Raftis F."/>
            <person name="Sallet E."/>
            <person name="Schiex T."/>
            <person name="Thomas J."/>
            <person name="Vandecasteele C."/>
            <person name="Vares D."/>
            <person name="Vear F."/>
            <person name="Vautrin S."/>
            <person name="Crespi M."/>
            <person name="Mangin B."/>
            <person name="Burke J.M."/>
            <person name="Salse J."/>
            <person name="Munos S."/>
            <person name="Vincourt P."/>
            <person name="Rieseberg L.H."/>
            <person name="Langlade N.B."/>
        </authorList>
    </citation>
    <scope>NUCLEOTIDE SEQUENCE [LARGE SCALE GENOMIC DNA]</scope>
    <source>
        <strain evidence="3">cv. SF193</strain>
        <tissue evidence="1">Leaves</tissue>
    </source>
</reference>
<sequence length="81" mass="8889">MVCTVASVTCVSYNTSPSPYDLCEQLICGSYTGMYNDVRKHSCSLQVQAFGVYNIKLDPQTIGGGTSCSLQDQTNCYFHNM</sequence>
<reference evidence="1" key="3">
    <citation type="submission" date="2020-06" db="EMBL/GenBank/DDBJ databases">
        <title>Helianthus annuus Genome sequencing and assembly Release 2.</title>
        <authorList>
            <person name="Gouzy J."/>
            <person name="Langlade N."/>
            <person name="Munos S."/>
        </authorList>
    </citation>
    <scope>NUCLEOTIDE SEQUENCE</scope>
    <source>
        <tissue evidence="1">Leaves</tissue>
    </source>
</reference>
<keyword evidence="3" id="KW-1185">Reference proteome</keyword>
<evidence type="ECO:0000313" key="2">
    <source>
        <dbReference type="EMBL" id="OTG18062.1"/>
    </source>
</evidence>
<dbReference type="Proteomes" id="UP000215914">
    <property type="component" value="Chromosome 8"/>
</dbReference>